<dbReference type="SUPFAM" id="SSF52172">
    <property type="entry name" value="CheY-like"/>
    <property type="match status" value="1"/>
</dbReference>
<dbReference type="SMART" id="SM01012">
    <property type="entry name" value="ANTAR"/>
    <property type="match status" value="1"/>
</dbReference>
<feature type="domain" description="ANTAR" evidence="1">
    <location>
        <begin position="133"/>
        <end position="194"/>
    </location>
</feature>
<proteinExistence type="predicted"/>
<dbReference type="InterPro" id="IPR011006">
    <property type="entry name" value="CheY-like_superfamily"/>
</dbReference>
<dbReference type="PROSITE" id="PS50921">
    <property type="entry name" value="ANTAR"/>
    <property type="match status" value="1"/>
</dbReference>
<evidence type="ECO:0000313" key="3">
    <source>
        <dbReference type="Proteomes" id="UP000272560"/>
    </source>
</evidence>
<name>A0A3A5LX04_9MICC</name>
<dbReference type="SUPFAM" id="SSF55785">
    <property type="entry name" value="PYP-like sensor domain (PAS domain)"/>
    <property type="match status" value="1"/>
</dbReference>
<accession>A0A3A5LX04</accession>
<dbReference type="OrthoDB" id="3787288at2"/>
<evidence type="ECO:0000313" key="2">
    <source>
        <dbReference type="EMBL" id="RJT75125.1"/>
    </source>
</evidence>
<dbReference type="Gene3D" id="1.10.10.10">
    <property type="entry name" value="Winged helix-like DNA-binding domain superfamily/Winged helix DNA-binding domain"/>
    <property type="match status" value="1"/>
</dbReference>
<keyword evidence="3" id="KW-1185">Reference proteome</keyword>
<sequence length="228" mass="25330">MQPSDETRLALTEVTPTLGNCDNCLTGTFRYHFESQEFLWSEEIYQIHGYTRGEVVPSYQLGYTHIAPEMRDQAQAFWDDVSARGAPVSSYLILQDVKGRNHQVLVTGDRYTQNGVTAGVWGMLIDLTHSVHADSHRLANEAVAAVAETRGVIEQAKGILMSQTGINADDAFELIKQHSQDTNRKVNIIARDIVDQARGLHDGTDDGADDVAEDAQARHLARRIIRSI</sequence>
<dbReference type="AlphaFoldDB" id="A0A3A5LX04"/>
<evidence type="ECO:0000259" key="1">
    <source>
        <dbReference type="PROSITE" id="PS50921"/>
    </source>
</evidence>
<reference evidence="2 3" key="1">
    <citation type="submission" date="2018-09" db="EMBL/GenBank/DDBJ databases">
        <title>Novel species of Arthrobacter.</title>
        <authorList>
            <person name="Liu Q."/>
            <person name="Xin Y.-H."/>
        </authorList>
    </citation>
    <scope>NUCLEOTIDE SEQUENCE [LARGE SCALE GENOMIC DNA]</scope>
    <source>
        <strain evidence="2 3">Hz2</strain>
    </source>
</reference>
<dbReference type="GO" id="GO:0003723">
    <property type="term" value="F:RNA binding"/>
    <property type="evidence" value="ECO:0007669"/>
    <property type="project" value="InterPro"/>
</dbReference>
<dbReference type="Proteomes" id="UP000272560">
    <property type="component" value="Unassembled WGS sequence"/>
</dbReference>
<dbReference type="InterPro" id="IPR036388">
    <property type="entry name" value="WH-like_DNA-bd_sf"/>
</dbReference>
<dbReference type="Pfam" id="PF03861">
    <property type="entry name" value="ANTAR"/>
    <property type="match status" value="1"/>
</dbReference>
<gene>
    <name evidence="2" type="ORF">D6T63_18240</name>
</gene>
<dbReference type="InterPro" id="IPR035965">
    <property type="entry name" value="PAS-like_dom_sf"/>
</dbReference>
<organism evidence="2 3">
    <name type="scientific">Arthrobacter cheniae</name>
    <dbReference type="NCBI Taxonomy" id="1258888"/>
    <lineage>
        <taxon>Bacteria</taxon>
        <taxon>Bacillati</taxon>
        <taxon>Actinomycetota</taxon>
        <taxon>Actinomycetes</taxon>
        <taxon>Micrococcales</taxon>
        <taxon>Micrococcaceae</taxon>
        <taxon>Arthrobacter</taxon>
    </lineage>
</organism>
<dbReference type="Gene3D" id="3.30.450.20">
    <property type="entry name" value="PAS domain"/>
    <property type="match status" value="1"/>
</dbReference>
<comment type="caution">
    <text evidence="2">The sequence shown here is derived from an EMBL/GenBank/DDBJ whole genome shotgun (WGS) entry which is preliminary data.</text>
</comment>
<dbReference type="EMBL" id="QZVT01000017">
    <property type="protein sequence ID" value="RJT75125.1"/>
    <property type="molecule type" value="Genomic_DNA"/>
</dbReference>
<dbReference type="InterPro" id="IPR005561">
    <property type="entry name" value="ANTAR"/>
</dbReference>
<protein>
    <submittedName>
        <fullName evidence="2">ANTAR domain-containing protein</fullName>
    </submittedName>
</protein>